<comment type="caution">
    <text evidence="5">The sequence shown here is derived from an EMBL/GenBank/DDBJ whole genome shotgun (WGS) entry which is preliminary data.</text>
</comment>
<reference evidence="5 6" key="1">
    <citation type="submission" date="2019-03" db="EMBL/GenBank/DDBJ databases">
        <title>Draft genome sequences of novel Actinobacteria.</title>
        <authorList>
            <person name="Sahin N."/>
            <person name="Ay H."/>
            <person name="Saygin H."/>
        </authorList>
    </citation>
    <scope>NUCLEOTIDE SEQUENCE [LARGE SCALE GENOMIC DNA]</scope>
    <source>
        <strain evidence="5 6">5K138</strain>
    </source>
</reference>
<name>A0A4R5DBS7_9ACTN</name>
<evidence type="ECO:0000256" key="1">
    <source>
        <dbReference type="ARBA" id="ARBA00008520"/>
    </source>
</evidence>
<dbReference type="Pfam" id="PF01547">
    <property type="entry name" value="SBP_bac_1"/>
    <property type="match status" value="1"/>
</dbReference>
<dbReference type="OrthoDB" id="2513534at2"/>
<feature type="compositionally biased region" description="Low complexity" evidence="4">
    <location>
        <begin position="97"/>
        <end position="110"/>
    </location>
</feature>
<gene>
    <name evidence="5" type="ORF">E1269_09775</name>
</gene>
<dbReference type="Gene3D" id="3.40.190.10">
    <property type="entry name" value="Periplasmic binding protein-like II"/>
    <property type="match status" value="1"/>
</dbReference>
<dbReference type="Proteomes" id="UP000294739">
    <property type="component" value="Unassembled WGS sequence"/>
</dbReference>
<dbReference type="GO" id="GO:0015768">
    <property type="term" value="P:maltose transport"/>
    <property type="evidence" value="ECO:0007669"/>
    <property type="project" value="TreeGrafter"/>
</dbReference>
<dbReference type="EMBL" id="SMKZ01000011">
    <property type="protein sequence ID" value="TDE11152.1"/>
    <property type="molecule type" value="Genomic_DNA"/>
</dbReference>
<evidence type="ECO:0000313" key="5">
    <source>
        <dbReference type="EMBL" id="TDE11152.1"/>
    </source>
</evidence>
<keyword evidence="3" id="KW-0732">Signal</keyword>
<dbReference type="InterPro" id="IPR006059">
    <property type="entry name" value="SBP"/>
</dbReference>
<dbReference type="GO" id="GO:1901982">
    <property type="term" value="F:maltose binding"/>
    <property type="evidence" value="ECO:0007669"/>
    <property type="project" value="TreeGrafter"/>
</dbReference>
<dbReference type="AlphaFoldDB" id="A0A4R5DBS7"/>
<dbReference type="SUPFAM" id="SSF53850">
    <property type="entry name" value="Periplasmic binding protein-like II"/>
    <property type="match status" value="1"/>
</dbReference>
<evidence type="ECO:0000313" key="6">
    <source>
        <dbReference type="Proteomes" id="UP000294739"/>
    </source>
</evidence>
<feature type="region of interest" description="Disordered" evidence="4">
    <location>
        <begin position="1"/>
        <end position="144"/>
    </location>
</feature>
<dbReference type="GO" id="GO:0055052">
    <property type="term" value="C:ATP-binding cassette (ABC) transporter complex, substrate-binding subunit-containing"/>
    <property type="evidence" value="ECO:0007669"/>
    <property type="project" value="TreeGrafter"/>
</dbReference>
<dbReference type="PANTHER" id="PTHR30061:SF50">
    <property type="entry name" value="MALTOSE_MALTODEXTRIN-BINDING PERIPLASMIC PROTEIN"/>
    <property type="match status" value="1"/>
</dbReference>
<keyword evidence="2" id="KW-0813">Transport</keyword>
<dbReference type="InParanoid" id="A0A4R5DBS7"/>
<protein>
    <submittedName>
        <fullName evidence="5">Extracellular solute-binding protein</fullName>
    </submittedName>
</protein>
<comment type="similarity">
    <text evidence="1">Belongs to the bacterial solute-binding protein 1 family.</text>
</comment>
<evidence type="ECO:0000256" key="3">
    <source>
        <dbReference type="ARBA" id="ARBA00022729"/>
    </source>
</evidence>
<evidence type="ECO:0000256" key="2">
    <source>
        <dbReference type="ARBA" id="ARBA00022448"/>
    </source>
</evidence>
<organism evidence="5 6">
    <name type="scientific">Jiangella asiatica</name>
    <dbReference type="NCBI Taxonomy" id="2530372"/>
    <lineage>
        <taxon>Bacteria</taxon>
        <taxon>Bacillati</taxon>
        <taxon>Actinomycetota</taxon>
        <taxon>Actinomycetes</taxon>
        <taxon>Jiangellales</taxon>
        <taxon>Jiangellaceae</taxon>
        <taxon>Jiangella</taxon>
    </lineage>
</organism>
<evidence type="ECO:0000256" key="4">
    <source>
        <dbReference type="SAM" id="MobiDB-lite"/>
    </source>
</evidence>
<proteinExistence type="inferred from homology"/>
<dbReference type="PANTHER" id="PTHR30061">
    <property type="entry name" value="MALTOSE-BINDING PERIPLASMIC PROTEIN"/>
    <property type="match status" value="1"/>
</dbReference>
<sequence length="594" mass="63405">MRRRPRLPGEHLPDAVPPRGDLGPGLRGLPESGAGFPGPPGRAAGDLRRLPRPAAPGPDPAVGPGRLPAGPPPPAVRRPTRPVADPRPGRRPGPYHRANPAAGAASAASGRARRPGRPLDPALDRNRLPHEPAATRGRPRLTGAGSMTTILTNVRAERLGARRRRTAAAAAAGVALLAAGCGSSGTSETPEQDDGPATLVVWTDTVRKAGFESYQEAHPEVRLDIQEVGNPDDMAAKLQLANRAGEGWPDIMWAGIPELAAALSAEPYDFAADLSDHIPSDVIDNFAPGSMEPCTDGDRIICLRNDIAPSVLWYDQDLMAEFGYEIPTTWQEFEQLGLQIAQEHPGYSVGSAAGPGDLVYFWPSRCPVTQIVDDHTIRTDLGAPTCTRVAEMLDRLIAAGSMSPLNATDPEFVREYGKPGKLVMAYGPIWYGLNVFKDLYGAPEGRFAVAAPLQWEEDGQVWNGNVGGGTYIVSRHSSHLEAAADLVEWMATGPYQEQAETVTFPAYQPHQAGWIQRNTRLFSAAGGDVAAVLDEAVATIWPDYGLVRIPGIGYGTTVAPALGTGRTILETLPEWQQTITQEAQAAGWDVEQGE</sequence>
<accession>A0A4R5DBS7</accession>
<dbReference type="GO" id="GO:0042956">
    <property type="term" value="P:maltodextrin transmembrane transport"/>
    <property type="evidence" value="ECO:0007669"/>
    <property type="project" value="TreeGrafter"/>
</dbReference>
<keyword evidence="6" id="KW-1185">Reference proteome</keyword>